<dbReference type="PANTHER" id="PTHR34290:SF2">
    <property type="entry name" value="OS04G0668800 PROTEIN"/>
    <property type="match status" value="1"/>
</dbReference>
<gene>
    <name evidence="1" type="ORF">FOM92_14995</name>
</gene>
<dbReference type="AlphaFoldDB" id="A0A553WDA2"/>
<reference evidence="1 2" key="1">
    <citation type="submission" date="2019-07" db="EMBL/GenBank/DDBJ databases">
        <authorList>
            <person name="Park M."/>
        </authorList>
    </citation>
    <scope>NUCLEOTIDE SEQUENCE [LARGE SCALE GENOMIC DNA]</scope>
    <source>
        <strain evidence="1 2">KCTC32445</strain>
    </source>
</reference>
<sequence length="141" mass="16316">MGPDHLSAPAIHSRKHCPLFHQNEFPIVRRLTVWYDQSCPLCRREIALMRRLDWRRRIDFIDAADPATVCPLDRAQLLARFHALENGKMLSGGGAFAAMWRAVPLLWPLGMMAKLPGGEQVLNWAYGHFLKARPRLQRFFR</sequence>
<organism evidence="1 2">
    <name type="scientific">Sphingorhabdus contaminans</name>
    <dbReference type="NCBI Taxonomy" id="1343899"/>
    <lineage>
        <taxon>Bacteria</taxon>
        <taxon>Pseudomonadati</taxon>
        <taxon>Pseudomonadota</taxon>
        <taxon>Alphaproteobacteria</taxon>
        <taxon>Sphingomonadales</taxon>
        <taxon>Sphingomonadaceae</taxon>
        <taxon>Sphingorhabdus</taxon>
    </lineage>
</organism>
<keyword evidence="2" id="KW-1185">Reference proteome</keyword>
<protein>
    <submittedName>
        <fullName evidence="1">DUF393 domain-containing protein</fullName>
    </submittedName>
</protein>
<dbReference type="InterPro" id="IPR044691">
    <property type="entry name" value="DCC1_Trx"/>
</dbReference>
<dbReference type="OrthoDB" id="9801773at2"/>
<dbReference type="EMBL" id="VKKU01000002">
    <property type="protein sequence ID" value="TSB02675.1"/>
    <property type="molecule type" value="Genomic_DNA"/>
</dbReference>
<proteinExistence type="predicted"/>
<comment type="caution">
    <text evidence="1">The sequence shown here is derived from an EMBL/GenBank/DDBJ whole genome shotgun (WGS) entry which is preliminary data.</text>
</comment>
<dbReference type="Proteomes" id="UP000320160">
    <property type="component" value="Unassembled WGS sequence"/>
</dbReference>
<dbReference type="PANTHER" id="PTHR34290">
    <property type="entry name" value="SI:CH73-390P7.2"/>
    <property type="match status" value="1"/>
</dbReference>
<evidence type="ECO:0000313" key="1">
    <source>
        <dbReference type="EMBL" id="TSB02675.1"/>
    </source>
</evidence>
<accession>A0A553WDA2</accession>
<dbReference type="Pfam" id="PF04134">
    <property type="entry name" value="DCC1-like"/>
    <property type="match status" value="1"/>
</dbReference>
<evidence type="ECO:0000313" key="2">
    <source>
        <dbReference type="Proteomes" id="UP000320160"/>
    </source>
</evidence>
<dbReference type="InterPro" id="IPR007263">
    <property type="entry name" value="DCC1-like"/>
</dbReference>
<dbReference type="GO" id="GO:0015035">
    <property type="term" value="F:protein-disulfide reductase activity"/>
    <property type="evidence" value="ECO:0007669"/>
    <property type="project" value="InterPro"/>
</dbReference>
<name>A0A553WDA2_9SPHN</name>